<dbReference type="Proteomes" id="UP000265140">
    <property type="component" value="Chromosome 21"/>
</dbReference>
<keyword evidence="4" id="KW-1185">Reference proteome</keyword>
<reference evidence="3" key="2">
    <citation type="submission" date="2020-02" db="EMBL/GenBank/DDBJ databases">
        <title>Esox lucius (northern pike) genome, fEsoLuc1, primary haplotype.</title>
        <authorList>
            <person name="Myers G."/>
            <person name="Karagic N."/>
            <person name="Meyer A."/>
            <person name="Pippel M."/>
            <person name="Reichard M."/>
            <person name="Winkler S."/>
            <person name="Tracey A."/>
            <person name="Sims Y."/>
            <person name="Howe K."/>
            <person name="Rhie A."/>
            <person name="Formenti G."/>
            <person name="Durbin R."/>
            <person name="Fedrigo O."/>
            <person name="Jarvis E.D."/>
        </authorList>
    </citation>
    <scope>NUCLEOTIDE SEQUENCE [LARGE SCALE GENOMIC DNA]</scope>
</reference>
<reference evidence="3" key="4">
    <citation type="submission" date="2025-09" db="UniProtKB">
        <authorList>
            <consortium name="Ensembl"/>
        </authorList>
    </citation>
    <scope>IDENTIFICATION</scope>
</reference>
<dbReference type="Ensembl" id="ENSELUT00000071798.2">
    <property type="protein sequence ID" value="ENSELUP00000074025.2"/>
    <property type="gene ID" value="ENSELUG00000002731.3"/>
</dbReference>
<reference evidence="4" key="1">
    <citation type="journal article" date="2014" name="PLoS ONE">
        <title>The genome and linkage map of the northern pike (Esox lucius): conserved synteny revealed between the salmonid sister group and the Neoteleostei.</title>
        <authorList>
            <person name="Rondeau E.B."/>
            <person name="Minkley D.R."/>
            <person name="Leong J.S."/>
            <person name="Messmer A.M."/>
            <person name="Jantzen J.R."/>
            <person name="von Schalburg K.R."/>
            <person name="Lemon C."/>
            <person name="Bird N.H."/>
            <person name="Koop B.F."/>
        </authorList>
    </citation>
    <scope>NUCLEOTIDE SEQUENCE</scope>
</reference>
<evidence type="ECO:0000256" key="2">
    <source>
        <dbReference type="SAM" id="Phobius"/>
    </source>
</evidence>
<protein>
    <submittedName>
        <fullName evidence="3">Uncharacterized protein</fullName>
    </submittedName>
</protein>
<sequence>MVNIHGIYMVIVNFCACVLVLFQALSGMSGGSTDSQITVREVSLDPPSPSVLISNPLSPGSQSFSLHSSSPSLEPSSSSLDPSSPFLKPSNSLEPSPSLDPSSLLVNPSSPSVNHSSPFLETSPSFDPAASSLDLSFPSLDTFSPSMDPSSPSQDPSSPSMDPSSPSQDPSSPSMDPSSPSQDPSSPSMDPSSPSQDPSSPSMDPSSPSQDPSSPSMDPSSPSQDPSSPSMDPSSPSLDTSSPSMEPSPLSLDPSTPSLDPSSPSLDPSTPSLDPSTPSLDPSTPSLDLSSPSLLLSSSLEPSNSLAPFPSLDYYSPSEPPHSPSLETTRFSPVSDSLEITNCVSGAMPSLMEQAVTEKNGIPSHCSVPCHESDSLSQHLIIIMKTKTENSTVESEEAVPIRGKGNDGEQQRDIVPTERGGVIDEDTDSPGSHEGSLMDTVILEQFGEKMKTEKDISSSSEGPLLACVAVPERANQSSESCSVHHFWASDVPLLRSGSNLSEPTNPDLSSPNQSFSPLTMLWKAGSSEGSSSLVVPKCVPDPDLTTKPLAEPHKGQSSTLPPEDVSSISTSPALAFPTGSSSSPTQPLSFSSPIPTCSLSVLTTTTAPCSASNVPAAHSLTLAHSPSLSDLKTRPVAPVVPHKGAFGSSRSVSVQMPSCLSSVSCSALWGAGLPHTVSPLSPSFESHPLTDHHKRSSFSRKAQSDADTCHYGTPQNIAVSAEKANATSEAVSLPSLPSSNLWLSRDCPKRSLSFCVKSPSLDKCLWQGEEGDEVVDEEEDERWERALFSELSCCCPCHKRCSCCSQSNRLKLSPAASAFPVSTYFSYNHFFDKSPN</sequence>
<organism evidence="3 4">
    <name type="scientific">Esox lucius</name>
    <name type="common">Northern pike</name>
    <dbReference type="NCBI Taxonomy" id="8010"/>
    <lineage>
        <taxon>Eukaryota</taxon>
        <taxon>Metazoa</taxon>
        <taxon>Chordata</taxon>
        <taxon>Craniata</taxon>
        <taxon>Vertebrata</taxon>
        <taxon>Euteleostomi</taxon>
        <taxon>Actinopterygii</taxon>
        <taxon>Neopterygii</taxon>
        <taxon>Teleostei</taxon>
        <taxon>Protacanthopterygii</taxon>
        <taxon>Esociformes</taxon>
        <taxon>Esocidae</taxon>
        <taxon>Esox</taxon>
    </lineage>
</organism>
<feature type="compositionally biased region" description="Low complexity" evidence="1">
    <location>
        <begin position="576"/>
        <end position="588"/>
    </location>
</feature>
<name>A0A6Q2Z8G0_ESOLU</name>
<feature type="compositionally biased region" description="Low complexity" evidence="1">
    <location>
        <begin position="144"/>
        <end position="306"/>
    </location>
</feature>
<feature type="compositionally biased region" description="Polar residues" evidence="1">
    <location>
        <begin position="555"/>
        <end position="572"/>
    </location>
</feature>
<feature type="region of interest" description="Disordered" evidence="1">
    <location>
        <begin position="391"/>
        <end position="412"/>
    </location>
</feature>
<dbReference type="GeneTree" id="ENSGT01140000283174"/>
<evidence type="ECO:0000313" key="4">
    <source>
        <dbReference type="Proteomes" id="UP000265140"/>
    </source>
</evidence>
<feature type="transmembrane region" description="Helical" evidence="2">
    <location>
        <begin position="7"/>
        <end position="25"/>
    </location>
</feature>
<proteinExistence type="predicted"/>
<accession>A0A6Q2Z8G0</accession>
<keyword evidence="2" id="KW-0812">Transmembrane</keyword>
<feature type="region of interest" description="Disordered" evidence="1">
    <location>
        <begin position="531"/>
        <end position="588"/>
    </location>
</feature>
<keyword evidence="2" id="KW-1133">Transmembrane helix</keyword>
<dbReference type="Bgee" id="ENSELUG00000002731">
    <property type="expression patterns" value="Expressed in stomach and 11 other cell types or tissues"/>
</dbReference>
<feature type="region of interest" description="Disordered" evidence="1">
    <location>
        <begin position="62"/>
        <end position="333"/>
    </location>
</feature>
<dbReference type="AlphaFoldDB" id="A0A6Q2Z8G0"/>
<evidence type="ECO:0000256" key="1">
    <source>
        <dbReference type="SAM" id="MobiDB-lite"/>
    </source>
</evidence>
<reference evidence="3" key="3">
    <citation type="submission" date="2025-08" db="UniProtKB">
        <authorList>
            <consortium name="Ensembl"/>
        </authorList>
    </citation>
    <scope>IDENTIFICATION</scope>
</reference>
<keyword evidence="2" id="KW-0472">Membrane</keyword>
<evidence type="ECO:0000313" key="3">
    <source>
        <dbReference type="Ensembl" id="ENSELUP00000074025.2"/>
    </source>
</evidence>
<feature type="compositionally biased region" description="Low complexity" evidence="1">
    <location>
        <begin position="62"/>
        <end position="118"/>
    </location>
</feature>